<evidence type="ECO:0000313" key="6">
    <source>
        <dbReference type="Proteomes" id="UP000076447"/>
    </source>
</evidence>
<proteinExistence type="inferred from homology"/>
<dbReference type="NCBIfam" id="TIGR01214">
    <property type="entry name" value="rmlD"/>
    <property type="match status" value="1"/>
</dbReference>
<dbReference type="AlphaFoldDB" id="A0A163Q8S5"/>
<evidence type="ECO:0000256" key="1">
    <source>
        <dbReference type="ARBA" id="ARBA00010944"/>
    </source>
</evidence>
<sequence>MQWIVIGAAGMLGQDVVARLEGEGRSVEALDRADLDITDTGACDRLLRGADVVVNCAAWTAVDLAEEREAEAFAVNATGAANLARSASSVGARLVQISTDYVFDGSARTPYAADAPQNPATAYGRTKAAGEWAVAALGSRHLIMRTAYLYGAGGVCFPRTIVKLAAERGGLDVVDDQHGQPTWTVDVADLVLRAVDAEVPGGVYHATSQGSASWFEFAAEAVAAAGMDRGLVRPTTSEAFVRPAPRPAYSVLDHGSLRAVGVEPIGAWQERWSKAAGSVLAATRH</sequence>
<name>A0A163Q8S5_9CELL</name>
<keyword evidence="7" id="KW-1185">Reference proteome</keyword>
<comment type="pathway">
    <text evidence="2">Carbohydrate biosynthesis; dTDP-L-rhamnose biosynthesis.</text>
</comment>
<dbReference type="Proteomes" id="UP000076447">
    <property type="component" value="Unassembled WGS sequence"/>
</dbReference>
<dbReference type="Pfam" id="PF04321">
    <property type="entry name" value="RmlD_sub_bind"/>
    <property type="match status" value="1"/>
</dbReference>
<keyword evidence="2" id="KW-0521">NADP</keyword>
<dbReference type="Proteomes" id="UP000093412">
    <property type="component" value="Unassembled WGS sequence"/>
</dbReference>
<dbReference type="PANTHER" id="PTHR10491">
    <property type="entry name" value="DTDP-4-DEHYDRORHAMNOSE REDUCTASE"/>
    <property type="match status" value="1"/>
</dbReference>
<protein>
    <recommendedName>
        <fullName evidence="2">dTDP-4-dehydrorhamnose reductase</fullName>
        <ecNumber evidence="2">1.1.1.133</ecNumber>
    </recommendedName>
</protein>
<evidence type="ECO:0000259" key="3">
    <source>
        <dbReference type="Pfam" id="PF04321"/>
    </source>
</evidence>
<dbReference type="InterPro" id="IPR005913">
    <property type="entry name" value="dTDP_dehydrorham_reduct"/>
</dbReference>
<keyword evidence="2 4" id="KW-0560">Oxidoreductase</keyword>
<dbReference type="Gene3D" id="3.40.50.720">
    <property type="entry name" value="NAD(P)-binding Rossmann-like Domain"/>
    <property type="match status" value="1"/>
</dbReference>
<dbReference type="SUPFAM" id="SSF51735">
    <property type="entry name" value="NAD(P)-binding Rossmann-fold domains"/>
    <property type="match status" value="1"/>
</dbReference>
<comment type="caution">
    <text evidence="4">The sequence shown here is derived from an EMBL/GenBank/DDBJ whole genome shotgun (WGS) entry which is preliminary data.</text>
</comment>
<dbReference type="GO" id="GO:0008831">
    <property type="term" value="F:dTDP-4-dehydrorhamnose reductase activity"/>
    <property type="evidence" value="ECO:0007669"/>
    <property type="project" value="UniProtKB-EC"/>
</dbReference>
<reference evidence="5 7" key="2">
    <citation type="submission" date="2016-06" db="EMBL/GenBank/DDBJ databases">
        <title>Genome sequence of Oerskovia enterophila DSM 43852.</title>
        <authorList>
            <person name="Poehlein A."/>
            <person name="Jag V."/>
            <person name="Bengelsdorf F.R."/>
            <person name="Daniel R."/>
            <person name="Duerre P."/>
        </authorList>
    </citation>
    <scope>NUCLEOTIDE SEQUENCE [LARGE SCALE GENOMIC DNA]</scope>
    <source>
        <strain evidence="5 7">DSM 43852</strain>
    </source>
</reference>
<dbReference type="PATRIC" id="fig|43678.3.peg.3552"/>
<dbReference type="PANTHER" id="PTHR10491:SF4">
    <property type="entry name" value="METHIONINE ADENOSYLTRANSFERASE 2 SUBUNIT BETA"/>
    <property type="match status" value="1"/>
</dbReference>
<dbReference type="RefSeq" id="WP_068624538.1">
    <property type="nucleotide sequence ID" value="NZ_LRIE01000083.1"/>
</dbReference>
<comment type="function">
    <text evidence="2">Catalyzes the reduction of dTDP-6-deoxy-L-lyxo-4-hexulose to yield dTDP-L-rhamnose.</text>
</comment>
<dbReference type="InterPro" id="IPR029903">
    <property type="entry name" value="RmlD-like-bd"/>
</dbReference>
<comment type="similarity">
    <text evidence="1 2">Belongs to the dTDP-4-dehydrorhamnose reductase family.</text>
</comment>
<reference evidence="4 6" key="1">
    <citation type="submission" date="2016-01" db="EMBL/GenBank/DDBJ databases">
        <title>Genome sequence of Oerskovia enterophila VJag, an agar and cellulose degrading bacterium.</title>
        <authorList>
            <person name="Poehlein A."/>
            <person name="Jag V."/>
            <person name="Bengelsdorf F."/>
            <person name="Duerre P."/>
            <person name="Daniel R."/>
        </authorList>
    </citation>
    <scope>NUCLEOTIDE SEQUENCE [LARGE SCALE GENOMIC DNA]</scope>
    <source>
        <strain evidence="4 6">VJag</strain>
    </source>
</reference>
<dbReference type="GO" id="GO:0005829">
    <property type="term" value="C:cytosol"/>
    <property type="evidence" value="ECO:0007669"/>
    <property type="project" value="TreeGrafter"/>
</dbReference>
<organism evidence="4 6">
    <name type="scientific">Oerskovia enterophila</name>
    <dbReference type="NCBI Taxonomy" id="43678"/>
    <lineage>
        <taxon>Bacteria</taxon>
        <taxon>Bacillati</taxon>
        <taxon>Actinomycetota</taxon>
        <taxon>Actinomycetes</taxon>
        <taxon>Micrococcales</taxon>
        <taxon>Cellulomonadaceae</taxon>
        <taxon>Oerskovia</taxon>
    </lineage>
</organism>
<dbReference type="OrthoDB" id="9803892at2"/>
<dbReference type="EMBL" id="LRIE01000083">
    <property type="protein sequence ID" value="KZM33904.1"/>
    <property type="molecule type" value="Genomic_DNA"/>
</dbReference>
<dbReference type="Gene3D" id="3.90.25.10">
    <property type="entry name" value="UDP-galactose 4-epimerase, domain 1"/>
    <property type="match status" value="1"/>
</dbReference>
<evidence type="ECO:0000256" key="2">
    <source>
        <dbReference type="RuleBase" id="RU364082"/>
    </source>
</evidence>
<dbReference type="EC" id="1.1.1.133" evidence="2"/>
<evidence type="ECO:0000313" key="5">
    <source>
        <dbReference type="EMBL" id="OCI32566.1"/>
    </source>
</evidence>
<dbReference type="GO" id="GO:0019305">
    <property type="term" value="P:dTDP-rhamnose biosynthetic process"/>
    <property type="evidence" value="ECO:0007669"/>
    <property type="project" value="UniProtKB-UniPathway"/>
</dbReference>
<accession>A0A163Q8S5</accession>
<dbReference type="EMBL" id="MAQA01000005">
    <property type="protein sequence ID" value="OCI32566.1"/>
    <property type="molecule type" value="Genomic_DNA"/>
</dbReference>
<dbReference type="CDD" id="cd05254">
    <property type="entry name" value="dTDP_HR_like_SDR_e"/>
    <property type="match status" value="1"/>
</dbReference>
<dbReference type="STRING" id="43678.OJAG_33880"/>
<feature type="domain" description="RmlD-like substrate binding" evidence="3">
    <location>
        <begin position="1"/>
        <end position="273"/>
    </location>
</feature>
<dbReference type="InterPro" id="IPR036291">
    <property type="entry name" value="NAD(P)-bd_dom_sf"/>
</dbReference>
<dbReference type="UniPathway" id="UPA00124"/>
<gene>
    <name evidence="4" type="primary">strL</name>
    <name evidence="5" type="ORF">OERS_07500</name>
    <name evidence="4" type="ORF">OJAG_33880</name>
</gene>
<evidence type="ECO:0000313" key="7">
    <source>
        <dbReference type="Proteomes" id="UP000093412"/>
    </source>
</evidence>
<evidence type="ECO:0000313" key="4">
    <source>
        <dbReference type="EMBL" id="KZM33904.1"/>
    </source>
</evidence>